<dbReference type="AlphaFoldDB" id="X5ER24"/>
<dbReference type="EMBL" id="CP007524">
    <property type="protein sequence ID" value="AHW75936.1"/>
    <property type="molecule type" value="Genomic_DNA"/>
</dbReference>
<evidence type="ECO:0000313" key="1">
    <source>
        <dbReference type="EMBL" id="AHW75936.1"/>
    </source>
</evidence>
<gene>
    <name evidence="1" type="ORF">NMA510612_1650</name>
</gene>
<name>X5ER24_NEIME</name>
<proteinExistence type="predicted"/>
<sequence length="383" mass="44215">MRRQEALPVGHRFGFQTVLLQETEHGFAPSQTFGAQQNPPVKGRLKILQCLQRLVGLSVDGKVGQGVFLAGNIGQYLSVVFQTACEYIGREIQMLWKQRRIGFVALRHGVTRFDVAPKAVCLGMNIAQRDKERIFADIVKQRFQLVFKKQWQIIFYACTEMAVADGFVYSRIVRITVDFFSEAAAENLLRLAVGGELVCRQQADFGNGGNGALRFGVKGFNAVDFIVEQIDAVRHFAAHREQIDNTAAHSELACRDNVGNMVITCIHQIAFQTAYIQSLPCFQPKRAPCQKRHRRQLLHRRGNRHEQHIRRAAFNLPQRRQPLRHQVLMRRKTFVRQRFPVRQKHRRIVRTEKPPCRLKAQRLFRILSQDNLELLMRQITRQS</sequence>
<dbReference type="Proteomes" id="UP000023582">
    <property type="component" value="Chromosome"/>
</dbReference>
<reference evidence="2" key="2">
    <citation type="submission" date="2014-02" db="EMBL/GenBank/DDBJ databases">
        <title>Complete Genome Sequence of Neisseria meningitides, serogroup A strain 510612.</title>
        <authorList>
            <person name="Zhang X."/>
            <person name="Zhang Y."/>
            <person name="Yang J."/>
            <person name="Zhu Y."/>
            <person name="Jin Q."/>
        </authorList>
    </citation>
    <scope>NUCLEOTIDE SEQUENCE</scope>
    <source>
        <strain evidence="2">NMA510612</strain>
    </source>
</reference>
<dbReference type="PATRIC" id="fig|487.517.peg.1638"/>
<protein>
    <submittedName>
        <fullName evidence="1">Uncharacterized protein</fullName>
    </submittedName>
</protein>
<organism evidence="1 2">
    <name type="scientific">Neisseria meningitidis</name>
    <dbReference type="NCBI Taxonomy" id="487"/>
    <lineage>
        <taxon>Bacteria</taxon>
        <taxon>Pseudomonadati</taxon>
        <taxon>Pseudomonadota</taxon>
        <taxon>Betaproteobacteria</taxon>
        <taxon>Neisseriales</taxon>
        <taxon>Neisseriaceae</taxon>
        <taxon>Neisseria</taxon>
    </lineage>
</organism>
<dbReference type="KEGG" id="nmx:NMA510612_1650"/>
<reference evidence="1 2" key="1">
    <citation type="journal article" date="2014" name="Genome Announc.">
        <title>Complete Genome Sequence of Neisseria meningitidis Serogroup A Strain NMA510612, Isolated from a Patient with Bacterial Meningitis in China.</title>
        <authorList>
            <person name="Zhang Y."/>
            <person name="Yang J."/>
            <person name="Xu L."/>
            <person name="Zhu Y."/>
            <person name="Liu B."/>
            <person name="Shao Z."/>
            <person name="Zhang X."/>
            <person name="Jin Q."/>
        </authorList>
    </citation>
    <scope>NUCLEOTIDE SEQUENCE [LARGE SCALE GENOMIC DNA]</scope>
    <source>
        <strain evidence="2">NMA510612</strain>
    </source>
</reference>
<evidence type="ECO:0000313" key="2">
    <source>
        <dbReference type="Proteomes" id="UP000023582"/>
    </source>
</evidence>
<accession>X5ER24</accession>